<dbReference type="OrthoDB" id="2975793at2759"/>
<feature type="domain" description="Heterokaryon incompatibility" evidence="2">
    <location>
        <begin position="78"/>
        <end position="179"/>
    </location>
</feature>
<name>A0A9D4VCE5_ADICA</name>
<evidence type="ECO:0000313" key="3">
    <source>
        <dbReference type="EMBL" id="KAI5083657.1"/>
    </source>
</evidence>
<feature type="compositionally biased region" description="Acidic residues" evidence="1">
    <location>
        <begin position="495"/>
        <end position="505"/>
    </location>
</feature>
<protein>
    <recommendedName>
        <fullName evidence="2">Heterokaryon incompatibility domain-containing protein</fullName>
    </recommendedName>
</protein>
<proteinExistence type="predicted"/>
<comment type="caution">
    <text evidence="3">The sequence shown here is derived from an EMBL/GenBank/DDBJ whole genome shotgun (WGS) entry which is preliminary data.</text>
</comment>
<gene>
    <name evidence="3" type="ORF">GOP47_0003400</name>
</gene>
<sequence>MDLNAYKQATLRNHKDSNKAWRDLDIAASTAYGDRSRAEFLRRALLQPLNMLRVIDCKSTIQAQQVVLVDWDDQLVSYTAVSHTYGMAVYKVFDCECASLCFSKVPRCTRQRCPGHTEEHYTTVGDILKMCAILMAAGAEYVWHDGVCIAQHDDAEVEETIKHMGWIYAQAKETIIFLHYVGSPMAPIRHDKDLVSRWHTRVWTLQEAAISKHRRYCVREIGDLHQSQSLEEFNKKLISLYEDDSCIMVIEEERYWNLLLELHSVLLPLVLKSDSFISVSMSSTESSICSILRSKARNWCCHIVECLETLWLRCFQKSTSNTTIDTPPTVIDPFLRSNARNWCKCIDEWLSTLSLTCFVFPSVPTVLQICSTRESKHEGDRINSILALSGVTDLVAPKDVDLEVSTIEFFKQQGQRGLEMAVFTTNLVWGGKHQWKHTWVPTLSKQLRSLHEFGDDYEGPSVRDCIEFEVLQDRTIKLKGELACVAVQFGLRGGEEEEEEEEEKEEEKVEKKEGAITTVHSSGSLAGSSSLSMDLTWDMYGFRASFAQRTFMLEMGMAVIPKSSSLLPVVEGREVKEGESICAYIVFPALFLHLHQSMQESFDSRKPTALWLSLQALLVQGDLHTHVSKIGCFHIYPSLQSILLQDLSRATISIQSLVII</sequence>
<organism evidence="3 4">
    <name type="scientific">Adiantum capillus-veneris</name>
    <name type="common">Maidenhair fern</name>
    <dbReference type="NCBI Taxonomy" id="13818"/>
    <lineage>
        <taxon>Eukaryota</taxon>
        <taxon>Viridiplantae</taxon>
        <taxon>Streptophyta</taxon>
        <taxon>Embryophyta</taxon>
        <taxon>Tracheophyta</taxon>
        <taxon>Polypodiopsida</taxon>
        <taxon>Polypodiidae</taxon>
        <taxon>Polypodiales</taxon>
        <taxon>Pteridineae</taxon>
        <taxon>Pteridaceae</taxon>
        <taxon>Vittarioideae</taxon>
        <taxon>Adiantum</taxon>
    </lineage>
</organism>
<feature type="region of interest" description="Disordered" evidence="1">
    <location>
        <begin position="493"/>
        <end position="514"/>
    </location>
</feature>
<dbReference type="InterPro" id="IPR010730">
    <property type="entry name" value="HET"/>
</dbReference>
<reference evidence="3" key="1">
    <citation type="submission" date="2021-01" db="EMBL/GenBank/DDBJ databases">
        <title>Adiantum capillus-veneris genome.</title>
        <authorList>
            <person name="Fang Y."/>
            <person name="Liao Q."/>
        </authorList>
    </citation>
    <scope>NUCLEOTIDE SEQUENCE</scope>
    <source>
        <strain evidence="3">H3</strain>
        <tissue evidence="3">Leaf</tissue>
    </source>
</reference>
<evidence type="ECO:0000256" key="1">
    <source>
        <dbReference type="SAM" id="MobiDB-lite"/>
    </source>
</evidence>
<dbReference type="Proteomes" id="UP000886520">
    <property type="component" value="Chromosome 3"/>
</dbReference>
<dbReference type="AlphaFoldDB" id="A0A9D4VCE5"/>
<dbReference type="PANTHER" id="PTHR33112:SF1">
    <property type="entry name" value="HETEROKARYON INCOMPATIBILITY DOMAIN-CONTAINING PROTEIN"/>
    <property type="match status" value="1"/>
</dbReference>
<dbReference type="Pfam" id="PF06985">
    <property type="entry name" value="HET"/>
    <property type="match status" value="1"/>
</dbReference>
<keyword evidence="4" id="KW-1185">Reference proteome</keyword>
<accession>A0A9D4VCE5</accession>
<evidence type="ECO:0000313" key="4">
    <source>
        <dbReference type="Proteomes" id="UP000886520"/>
    </source>
</evidence>
<evidence type="ECO:0000259" key="2">
    <source>
        <dbReference type="Pfam" id="PF06985"/>
    </source>
</evidence>
<dbReference type="EMBL" id="JABFUD020000002">
    <property type="protein sequence ID" value="KAI5083657.1"/>
    <property type="molecule type" value="Genomic_DNA"/>
</dbReference>
<dbReference type="PANTHER" id="PTHR33112">
    <property type="entry name" value="DOMAIN PROTEIN, PUTATIVE-RELATED"/>
    <property type="match status" value="1"/>
</dbReference>